<dbReference type="PANTHER" id="PTHR35201:SF4">
    <property type="entry name" value="BETA-PINACENE SYNTHASE-RELATED"/>
    <property type="match status" value="1"/>
</dbReference>
<dbReference type="AlphaFoldDB" id="A0A8H4QLH2"/>
<keyword evidence="5 6" id="KW-0456">Lyase</keyword>
<evidence type="ECO:0000256" key="4">
    <source>
        <dbReference type="ARBA" id="ARBA00022842"/>
    </source>
</evidence>
<dbReference type="PANTHER" id="PTHR35201">
    <property type="entry name" value="TERPENE SYNTHASE"/>
    <property type="match status" value="1"/>
</dbReference>
<keyword evidence="8" id="KW-1185">Reference proteome</keyword>
<dbReference type="GO" id="GO:0008299">
    <property type="term" value="P:isoprenoid biosynthetic process"/>
    <property type="evidence" value="ECO:0007669"/>
    <property type="project" value="UniProtKB-ARBA"/>
</dbReference>
<evidence type="ECO:0000256" key="1">
    <source>
        <dbReference type="ARBA" id="ARBA00001946"/>
    </source>
</evidence>
<evidence type="ECO:0000313" key="7">
    <source>
        <dbReference type="EMBL" id="KAF4613264.1"/>
    </source>
</evidence>
<comment type="similarity">
    <text evidence="2 6">Belongs to the terpene synthase family.</text>
</comment>
<dbReference type="GO" id="GO:0046872">
    <property type="term" value="F:metal ion binding"/>
    <property type="evidence" value="ECO:0007669"/>
    <property type="project" value="UniProtKB-KW"/>
</dbReference>
<protein>
    <recommendedName>
        <fullName evidence="6">Terpene synthase</fullName>
        <ecNumber evidence="6">4.2.3.-</ecNumber>
    </recommendedName>
</protein>
<comment type="cofactor">
    <cofactor evidence="1 6">
        <name>Mg(2+)</name>
        <dbReference type="ChEBI" id="CHEBI:18420"/>
    </cofactor>
</comment>
<gene>
    <name evidence="7" type="ORF">D9613_010752</name>
</gene>
<evidence type="ECO:0000256" key="2">
    <source>
        <dbReference type="ARBA" id="ARBA00006333"/>
    </source>
</evidence>
<accession>A0A8H4QLH2</accession>
<dbReference type="EC" id="4.2.3.-" evidence="6"/>
<reference evidence="7 8" key="1">
    <citation type="submission" date="2019-12" db="EMBL/GenBank/DDBJ databases">
        <authorList>
            <person name="Floudas D."/>
            <person name="Bentzer J."/>
            <person name="Ahren D."/>
            <person name="Johansson T."/>
            <person name="Persson P."/>
            <person name="Tunlid A."/>
        </authorList>
    </citation>
    <scope>NUCLEOTIDE SEQUENCE [LARGE SCALE GENOMIC DNA]</scope>
    <source>
        <strain evidence="7 8">CBS 102.39</strain>
    </source>
</reference>
<dbReference type="SFLD" id="SFLDG01020">
    <property type="entry name" value="Terpene_Cyclase_Like_2"/>
    <property type="match status" value="1"/>
</dbReference>
<sequence>MTTQEYIIPDLLRDWPWERKLHPCYPETKAKASAWIESLRPFSQRGQKAYNDCDFSLLASLTYSARETQEFLRVGCDLMNFYFVYDEFTDISHPQEAEKLAEEVIRVMTDESKGSSVPAVIYERFWSGARALCNPESTCLHRFHKFMEEYLHSVTQESIDREEHNVSRTLDDYLDLRRRTSAGRPTLILYEFGLDLPEEVVTHPIVESLITAGTELIICVNDMHSYVREHACGFAEHNIITHIMRDHNLELQGAFDWLEEYANRVIQQFLSNILRLPSWGPAIDSRVRNYLDGIGQWVRGNDDWSCEAKRYYGEDGMKVKETRRVNLARKSDIFLEMVDTGI</sequence>
<evidence type="ECO:0000256" key="3">
    <source>
        <dbReference type="ARBA" id="ARBA00022723"/>
    </source>
</evidence>
<evidence type="ECO:0000313" key="8">
    <source>
        <dbReference type="Proteomes" id="UP000521872"/>
    </source>
</evidence>
<keyword evidence="4 6" id="KW-0460">Magnesium</keyword>
<dbReference type="SUPFAM" id="SSF48576">
    <property type="entry name" value="Terpenoid synthases"/>
    <property type="match status" value="1"/>
</dbReference>
<dbReference type="InterPro" id="IPR034686">
    <property type="entry name" value="Terpene_cyclase-like_2"/>
</dbReference>
<proteinExistence type="inferred from homology"/>
<dbReference type="Pfam" id="PF19086">
    <property type="entry name" value="Terpene_syn_C_2"/>
    <property type="match status" value="1"/>
</dbReference>
<evidence type="ECO:0000256" key="6">
    <source>
        <dbReference type="RuleBase" id="RU366034"/>
    </source>
</evidence>
<name>A0A8H4QLH2_9AGAR</name>
<comment type="caution">
    <text evidence="7">The sequence shown here is derived from an EMBL/GenBank/DDBJ whole genome shotgun (WGS) entry which is preliminary data.</text>
</comment>
<organism evidence="7 8">
    <name type="scientific">Agrocybe pediades</name>
    <dbReference type="NCBI Taxonomy" id="84607"/>
    <lineage>
        <taxon>Eukaryota</taxon>
        <taxon>Fungi</taxon>
        <taxon>Dikarya</taxon>
        <taxon>Basidiomycota</taxon>
        <taxon>Agaricomycotina</taxon>
        <taxon>Agaricomycetes</taxon>
        <taxon>Agaricomycetidae</taxon>
        <taxon>Agaricales</taxon>
        <taxon>Agaricineae</taxon>
        <taxon>Strophariaceae</taxon>
        <taxon>Agrocybe</taxon>
    </lineage>
</organism>
<dbReference type="GO" id="GO:0010333">
    <property type="term" value="F:terpene synthase activity"/>
    <property type="evidence" value="ECO:0007669"/>
    <property type="project" value="InterPro"/>
</dbReference>
<dbReference type="SFLD" id="SFLDS00005">
    <property type="entry name" value="Isoprenoid_Synthase_Type_I"/>
    <property type="match status" value="1"/>
</dbReference>
<evidence type="ECO:0000256" key="5">
    <source>
        <dbReference type="ARBA" id="ARBA00023239"/>
    </source>
</evidence>
<dbReference type="InterPro" id="IPR008949">
    <property type="entry name" value="Isoprenoid_synthase_dom_sf"/>
</dbReference>
<keyword evidence="3 6" id="KW-0479">Metal-binding</keyword>
<dbReference type="EMBL" id="JAACJL010000046">
    <property type="protein sequence ID" value="KAF4613264.1"/>
    <property type="molecule type" value="Genomic_DNA"/>
</dbReference>
<dbReference type="Proteomes" id="UP000521872">
    <property type="component" value="Unassembled WGS sequence"/>
</dbReference>
<dbReference type="Gene3D" id="1.10.600.10">
    <property type="entry name" value="Farnesyl Diphosphate Synthase"/>
    <property type="match status" value="1"/>
</dbReference>